<dbReference type="InterPro" id="IPR013429">
    <property type="entry name" value="Regulatory_FmdB_Zinc_ribbon"/>
</dbReference>
<dbReference type="OrthoDB" id="9792898at2"/>
<gene>
    <name evidence="3" type="ORF">FQ154_14855</name>
</gene>
<reference evidence="3 4" key="1">
    <citation type="submission" date="2019-07" db="EMBL/GenBank/DDBJ databases">
        <title>Analysis of the biochemical properties, biological activity and biotechnological potential of siderophores and biosurfactants produced by Antarctic psychrotolerant bacteria.</title>
        <authorList>
            <person name="Styczynski M."/>
            <person name="Krucon T."/>
            <person name="Decewicz P."/>
            <person name="Dziewit L."/>
        </authorList>
    </citation>
    <scope>NUCLEOTIDE SEQUENCE [LARGE SCALE GENOMIC DNA]</scope>
    <source>
        <strain evidence="3 4">ANT_H27</strain>
    </source>
</reference>
<dbReference type="Pfam" id="PF09723">
    <property type="entry name" value="Zn_ribbon_8"/>
    <property type="match status" value="1"/>
</dbReference>
<dbReference type="RefSeq" id="WP_007270362.1">
    <property type="nucleotide sequence ID" value="NZ_JBITUG010000004.1"/>
</dbReference>
<dbReference type="SMART" id="SM00834">
    <property type="entry name" value="CxxC_CXXC_SSSS"/>
    <property type="match status" value="1"/>
</dbReference>
<accession>A0A5B0EBF4</accession>
<evidence type="ECO:0000259" key="2">
    <source>
        <dbReference type="SMART" id="SM00834"/>
    </source>
</evidence>
<feature type="region of interest" description="Disordered" evidence="1">
    <location>
        <begin position="59"/>
        <end position="96"/>
    </location>
</feature>
<proteinExistence type="predicted"/>
<feature type="domain" description="Putative regulatory protein FmdB zinc ribbon" evidence="2">
    <location>
        <begin position="1"/>
        <end position="41"/>
    </location>
</feature>
<name>A0A5B0EBF4_9MICC</name>
<dbReference type="EMBL" id="VOBL01000017">
    <property type="protein sequence ID" value="KAA0974769.1"/>
    <property type="molecule type" value="Genomic_DNA"/>
</dbReference>
<dbReference type="Proteomes" id="UP000323856">
    <property type="component" value="Unassembled WGS sequence"/>
</dbReference>
<dbReference type="NCBIfam" id="TIGR02605">
    <property type="entry name" value="CxxC_CxxC_SSSS"/>
    <property type="match status" value="1"/>
</dbReference>
<evidence type="ECO:0000256" key="1">
    <source>
        <dbReference type="SAM" id="MobiDB-lite"/>
    </source>
</evidence>
<evidence type="ECO:0000313" key="4">
    <source>
        <dbReference type="Proteomes" id="UP000323856"/>
    </source>
</evidence>
<evidence type="ECO:0000313" key="3">
    <source>
        <dbReference type="EMBL" id="KAA0974769.1"/>
    </source>
</evidence>
<comment type="caution">
    <text evidence="3">The sequence shown here is derived from an EMBL/GenBank/DDBJ whole genome shotgun (WGS) entry which is preliminary data.</text>
</comment>
<sequence length="96" mass="10583">MPLYEFRCPEGTQFEASFSMSQAPQSLDCPTCGQASRRRISSPRLSISGTAEFKLIDSTKRSAHEPEIVSNRPPAGGTAPATRYTHNPLHQKLPRP</sequence>
<dbReference type="AlphaFoldDB" id="A0A5B0EBF4"/>
<protein>
    <submittedName>
        <fullName evidence="3">Zinc ribbon domain-containing protein</fullName>
    </submittedName>
</protein>
<organism evidence="3 4">
    <name type="scientific">Paeniglutamicibacter gangotriensis</name>
    <dbReference type="NCBI Taxonomy" id="254787"/>
    <lineage>
        <taxon>Bacteria</taxon>
        <taxon>Bacillati</taxon>
        <taxon>Actinomycetota</taxon>
        <taxon>Actinomycetes</taxon>
        <taxon>Micrococcales</taxon>
        <taxon>Micrococcaceae</taxon>
        <taxon>Paeniglutamicibacter</taxon>
    </lineage>
</organism>